<evidence type="ECO:0000313" key="2">
    <source>
        <dbReference type="EMBL" id="EED86374.1"/>
    </source>
</evidence>
<feature type="compositionally biased region" description="Low complexity" evidence="1">
    <location>
        <begin position="338"/>
        <end position="364"/>
    </location>
</feature>
<name>B8LE70_THAPS</name>
<feature type="region of interest" description="Disordered" evidence="1">
    <location>
        <begin position="162"/>
        <end position="200"/>
    </location>
</feature>
<reference evidence="2 3" key="2">
    <citation type="journal article" date="2008" name="Nature">
        <title>The Phaeodactylum genome reveals the evolutionary history of diatom genomes.</title>
        <authorList>
            <person name="Bowler C."/>
            <person name="Allen A.E."/>
            <person name="Badger J.H."/>
            <person name="Grimwood J."/>
            <person name="Jabbari K."/>
            <person name="Kuo A."/>
            <person name="Maheswari U."/>
            <person name="Martens C."/>
            <person name="Maumus F."/>
            <person name="Otillar R.P."/>
            <person name="Rayko E."/>
            <person name="Salamov A."/>
            <person name="Vandepoele K."/>
            <person name="Beszteri B."/>
            <person name="Gruber A."/>
            <person name="Heijde M."/>
            <person name="Katinka M."/>
            <person name="Mock T."/>
            <person name="Valentin K."/>
            <person name="Verret F."/>
            <person name="Berges J.A."/>
            <person name="Brownlee C."/>
            <person name="Cadoret J.P."/>
            <person name="Chiovitti A."/>
            <person name="Choi C.J."/>
            <person name="Coesel S."/>
            <person name="De Martino A."/>
            <person name="Detter J.C."/>
            <person name="Durkin C."/>
            <person name="Falciatore A."/>
            <person name="Fournet J."/>
            <person name="Haruta M."/>
            <person name="Huysman M.J."/>
            <person name="Jenkins B.D."/>
            <person name="Jiroutova K."/>
            <person name="Jorgensen R.E."/>
            <person name="Joubert Y."/>
            <person name="Kaplan A."/>
            <person name="Kroger N."/>
            <person name="Kroth P.G."/>
            <person name="La Roche J."/>
            <person name="Lindquist E."/>
            <person name="Lommer M."/>
            <person name="Martin-Jezequel V."/>
            <person name="Lopez P.J."/>
            <person name="Lucas S."/>
            <person name="Mangogna M."/>
            <person name="McGinnis K."/>
            <person name="Medlin L.K."/>
            <person name="Montsant A."/>
            <person name="Oudot-Le Secq M.P."/>
            <person name="Napoli C."/>
            <person name="Obornik M."/>
            <person name="Parker M.S."/>
            <person name="Petit J.L."/>
            <person name="Porcel B.M."/>
            <person name="Poulsen N."/>
            <person name="Robison M."/>
            <person name="Rychlewski L."/>
            <person name="Rynearson T.A."/>
            <person name="Schmutz J."/>
            <person name="Shapiro H."/>
            <person name="Siaut M."/>
            <person name="Stanley M."/>
            <person name="Sussman M.R."/>
            <person name="Taylor A.R."/>
            <person name="Vardi A."/>
            <person name="von Dassow P."/>
            <person name="Vyverman W."/>
            <person name="Willis A."/>
            <person name="Wyrwicz L.S."/>
            <person name="Rokhsar D.S."/>
            <person name="Weissenbach J."/>
            <person name="Armbrust E.V."/>
            <person name="Green B.R."/>
            <person name="Van de Peer Y."/>
            <person name="Grigoriev I.V."/>
        </authorList>
    </citation>
    <scope>NUCLEOTIDE SEQUENCE [LARGE SCALE GENOMIC DNA]</scope>
    <source>
        <strain evidence="2 3">CCMP1335</strain>
    </source>
</reference>
<keyword evidence="3" id="KW-1185">Reference proteome</keyword>
<dbReference type="Proteomes" id="UP000001449">
    <property type="component" value="Unassembled WGS sequence"/>
</dbReference>
<gene>
    <name evidence="2" type="ORF">THAPSDRAFT_bd735</name>
</gene>
<feature type="compositionally biased region" description="Low complexity" evidence="1">
    <location>
        <begin position="381"/>
        <end position="392"/>
    </location>
</feature>
<dbReference type="HOGENOM" id="CLU_472161_0_0_1"/>
<feature type="region of interest" description="Disordered" evidence="1">
    <location>
        <begin position="416"/>
        <end position="440"/>
    </location>
</feature>
<dbReference type="AlphaFoldDB" id="B8LE70"/>
<evidence type="ECO:0000313" key="3">
    <source>
        <dbReference type="Proteomes" id="UP000001449"/>
    </source>
</evidence>
<dbReference type="EMBL" id="DS999430">
    <property type="protein sequence ID" value="EED86374.1"/>
    <property type="molecule type" value="Genomic_DNA"/>
</dbReference>
<feature type="region of interest" description="Disordered" evidence="1">
    <location>
        <begin position="476"/>
        <end position="505"/>
    </location>
</feature>
<dbReference type="PaxDb" id="35128-Thapsdraft735"/>
<evidence type="ECO:0000256" key="1">
    <source>
        <dbReference type="SAM" id="MobiDB-lite"/>
    </source>
</evidence>
<dbReference type="GeneID" id="7447338"/>
<feature type="compositionally biased region" description="Polar residues" evidence="1">
    <location>
        <begin position="478"/>
        <end position="498"/>
    </location>
</feature>
<feature type="compositionally biased region" description="Low complexity" evidence="1">
    <location>
        <begin position="165"/>
        <end position="179"/>
    </location>
</feature>
<feature type="compositionally biased region" description="Polar residues" evidence="1">
    <location>
        <begin position="417"/>
        <end position="428"/>
    </location>
</feature>
<feature type="compositionally biased region" description="Basic and acidic residues" evidence="1">
    <location>
        <begin position="296"/>
        <end position="306"/>
    </location>
</feature>
<reference evidence="2 3" key="1">
    <citation type="journal article" date="2004" name="Science">
        <title>The genome of the diatom Thalassiosira pseudonana: ecology, evolution, and metabolism.</title>
        <authorList>
            <person name="Armbrust E.V."/>
            <person name="Berges J.A."/>
            <person name="Bowler C."/>
            <person name="Green B.R."/>
            <person name="Martinez D."/>
            <person name="Putnam N.H."/>
            <person name="Zhou S."/>
            <person name="Allen A.E."/>
            <person name="Apt K.E."/>
            <person name="Bechner M."/>
            <person name="Brzezinski M.A."/>
            <person name="Chaal B.K."/>
            <person name="Chiovitti A."/>
            <person name="Davis A.K."/>
            <person name="Demarest M.S."/>
            <person name="Detter J.C."/>
            <person name="Glavina T."/>
            <person name="Goodstein D."/>
            <person name="Hadi M.Z."/>
            <person name="Hellsten U."/>
            <person name="Hildebrand M."/>
            <person name="Jenkins B.D."/>
            <person name="Jurka J."/>
            <person name="Kapitonov V.V."/>
            <person name="Kroger N."/>
            <person name="Lau W.W."/>
            <person name="Lane T.W."/>
            <person name="Larimer F.W."/>
            <person name="Lippmeier J.C."/>
            <person name="Lucas S."/>
            <person name="Medina M."/>
            <person name="Montsant A."/>
            <person name="Obornik M."/>
            <person name="Parker M.S."/>
            <person name="Palenik B."/>
            <person name="Pazour G.J."/>
            <person name="Richardson P.M."/>
            <person name="Rynearson T.A."/>
            <person name="Saito M.A."/>
            <person name="Schwartz D.C."/>
            <person name="Thamatrakoln K."/>
            <person name="Valentin K."/>
            <person name="Vardi A."/>
            <person name="Wilkerson F.P."/>
            <person name="Rokhsar D.S."/>
        </authorList>
    </citation>
    <scope>NUCLEOTIDE SEQUENCE [LARGE SCALE GENOMIC DNA]</scope>
    <source>
        <strain evidence="2 3">CCMP1335</strain>
    </source>
</reference>
<organism evidence="2 3">
    <name type="scientific">Thalassiosira pseudonana</name>
    <name type="common">Marine diatom</name>
    <name type="synonym">Cyclotella nana</name>
    <dbReference type="NCBI Taxonomy" id="35128"/>
    <lineage>
        <taxon>Eukaryota</taxon>
        <taxon>Sar</taxon>
        <taxon>Stramenopiles</taxon>
        <taxon>Ochrophyta</taxon>
        <taxon>Bacillariophyta</taxon>
        <taxon>Coscinodiscophyceae</taxon>
        <taxon>Thalassiosirophycidae</taxon>
        <taxon>Thalassiosirales</taxon>
        <taxon>Thalassiosiraceae</taxon>
        <taxon>Thalassiosira</taxon>
    </lineage>
</organism>
<dbReference type="InParanoid" id="B8LE70"/>
<accession>B8LE70</accession>
<dbReference type="KEGG" id="tps:THAPSDRAFT_bd735"/>
<feature type="region of interest" description="Disordered" evidence="1">
    <location>
        <begin position="338"/>
        <end position="400"/>
    </location>
</feature>
<protein>
    <submittedName>
        <fullName evidence="2">Uncharacterized protein</fullName>
    </submittedName>
</protein>
<feature type="region of interest" description="Disordered" evidence="1">
    <location>
        <begin position="284"/>
        <end position="321"/>
    </location>
</feature>
<proteinExistence type="predicted"/>
<dbReference type="RefSeq" id="XP_002297328.1">
    <property type="nucleotide sequence ID" value="XM_002297292.1"/>
</dbReference>
<sequence>MKAQTRERLRRSRSNELQISLKSLPEEAEGVAVVRNDDGYDAGHNNIDNDSDVDCNDVDDGDAQITIASILDALPSYSNSEVTTTIQTNLASSKQEQHPPASAQTRPSWKMTDWNASSSLTMGGSQSSLYHVLDFDDLEEQHDGDEEEGENDDDLMLMSSMQKESNNTSSGISSINGGSKQDTSNHNYEEGAGKQSALRKLKQPSFKTSFKRSLHFTLQKEDCSSVFGSSSGGMSGGLRSSALLGESILDDSIEDRSYNGNLVEGSSGADALEKSILDDGAEEDGLFDATTDGDETESRSGSKEKMGNVPTKSFNGENGNKPIVIPIATAYEDEEIMQQQRLEEQQSTIQQQPPEQKQRLQTKLLKQKSRKQDHPSCNEVHPLPHQKQPPQQHADDQRRESWKNIDWEEIDNYGISDYTNSTRRSNTHGGSGLKQSTASSISASQTSVYHLLDLDDDEGVGLDFDGLDIGGKDVGEATSATTLDPKTNNRRPNYSKSSAGGGYRRPVQDTLMKHELHSTFRASPSFMAALASDVDDALDLDSGAIATTEGAFEDTTSRTNNNLEGRGTECVEGQVDGS</sequence>
<feature type="region of interest" description="Disordered" evidence="1">
    <location>
        <begin position="551"/>
        <end position="578"/>
    </location>
</feature>
<feature type="compositionally biased region" description="Acidic residues" evidence="1">
    <location>
        <begin position="284"/>
        <end position="295"/>
    </location>
</feature>